<organism evidence="2 3">
    <name type="scientific">Hyaloscypha bicolor E</name>
    <dbReference type="NCBI Taxonomy" id="1095630"/>
    <lineage>
        <taxon>Eukaryota</taxon>
        <taxon>Fungi</taxon>
        <taxon>Dikarya</taxon>
        <taxon>Ascomycota</taxon>
        <taxon>Pezizomycotina</taxon>
        <taxon>Leotiomycetes</taxon>
        <taxon>Helotiales</taxon>
        <taxon>Hyaloscyphaceae</taxon>
        <taxon>Hyaloscypha</taxon>
        <taxon>Hyaloscypha bicolor</taxon>
    </lineage>
</organism>
<protein>
    <submittedName>
        <fullName evidence="2">Uncharacterized protein</fullName>
    </submittedName>
</protein>
<gene>
    <name evidence="2" type="ORF">K444DRAFT_120966</name>
</gene>
<feature type="region of interest" description="Disordered" evidence="1">
    <location>
        <begin position="268"/>
        <end position="291"/>
    </location>
</feature>
<dbReference type="InParanoid" id="A0A2J6TU53"/>
<proteinExistence type="predicted"/>
<dbReference type="GeneID" id="36578467"/>
<dbReference type="Proteomes" id="UP000235371">
    <property type="component" value="Unassembled WGS sequence"/>
</dbReference>
<sequence>MPPMLGCSGAMDRGSGYSQGALREQEVLTLEAMKTEEDDGGGGNLAERDDSQEDWRRAPVQLFWVRIKGAGWAFVGRGWCLSVRLSPLAGCWLLGVGCCSALLAVWLSGCLDSGCLAGRVRQGGRAGAEGERGRGRERASERAEEEDGGRGSGRGGQAGQKSRATRGTVVEQSRAGRAAQRCARCRRSLFWSVLSAPVVREQYSSNLRTNAPIRAQLLTFPDGLAGSSAERFSSRWPPRRHFLLRPCPAAWGWTATLVWVPANHRSQLASEKPKHAPKSKESRFKISQTHSQEWPVFRGKAQSRRQRKKWVRAGPLSLCSRVAFGARRGVGDTGINRGEATGLSDLLREH</sequence>
<evidence type="ECO:0000313" key="2">
    <source>
        <dbReference type="EMBL" id="PMD66559.1"/>
    </source>
</evidence>
<feature type="region of interest" description="Disordered" evidence="1">
    <location>
        <begin position="125"/>
        <end position="172"/>
    </location>
</feature>
<keyword evidence="3" id="KW-1185">Reference proteome</keyword>
<name>A0A2J6TU53_9HELO</name>
<evidence type="ECO:0000313" key="3">
    <source>
        <dbReference type="Proteomes" id="UP000235371"/>
    </source>
</evidence>
<feature type="compositionally biased region" description="Basic and acidic residues" evidence="1">
    <location>
        <begin position="128"/>
        <end position="142"/>
    </location>
</feature>
<evidence type="ECO:0000256" key="1">
    <source>
        <dbReference type="SAM" id="MobiDB-lite"/>
    </source>
</evidence>
<feature type="compositionally biased region" description="Basic and acidic residues" evidence="1">
    <location>
        <begin position="271"/>
        <end position="284"/>
    </location>
</feature>
<dbReference type="EMBL" id="KZ613743">
    <property type="protein sequence ID" value="PMD66559.1"/>
    <property type="molecule type" value="Genomic_DNA"/>
</dbReference>
<reference evidence="2 3" key="1">
    <citation type="submission" date="2016-04" db="EMBL/GenBank/DDBJ databases">
        <title>A degradative enzymes factory behind the ericoid mycorrhizal symbiosis.</title>
        <authorList>
            <consortium name="DOE Joint Genome Institute"/>
            <person name="Martino E."/>
            <person name="Morin E."/>
            <person name="Grelet G."/>
            <person name="Kuo A."/>
            <person name="Kohler A."/>
            <person name="Daghino S."/>
            <person name="Barry K."/>
            <person name="Choi C."/>
            <person name="Cichocki N."/>
            <person name="Clum A."/>
            <person name="Copeland A."/>
            <person name="Hainaut M."/>
            <person name="Haridas S."/>
            <person name="Labutti K."/>
            <person name="Lindquist E."/>
            <person name="Lipzen A."/>
            <person name="Khouja H.-R."/>
            <person name="Murat C."/>
            <person name="Ohm R."/>
            <person name="Olson A."/>
            <person name="Spatafora J."/>
            <person name="Veneault-Fourrey C."/>
            <person name="Henrissat B."/>
            <person name="Grigoriev I."/>
            <person name="Martin F."/>
            <person name="Perotto S."/>
        </authorList>
    </citation>
    <scope>NUCLEOTIDE SEQUENCE [LARGE SCALE GENOMIC DNA]</scope>
    <source>
        <strain evidence="2 3">E</strain>
    </source>
</reference>
<accession>A0A2J6TU53</accession>
<dbReference type="AlphaFoldDB" id="A0A2J6TU53"/>
<dbReference type="RefSeq" id="XP_024743463.1">
    <property type="nucleotide sequence ID" value="XM_024870385.1"/>
</dbReference>